<sequence length="40" mass="4122">MPILNSAEAEGGDANKREFSGTDKPGQCAGSVQDIAEAWA</sequence>
<reference evidence="2 3" key="1">
    <citation type="submission" date="2018-06" db="EMBL/GenBank/DDBJ databases">
        <authorList>
            <consortium name="Pathogen Informatics"/>
            <person name="Doyle S."/>
        </authorList>
    </citation>
    <scope>NUCLEOTIDE SEQUENCE [LARGE SCALE GENOMIC DNA]</scope>
    <source>
        <strain evidence="2 3">NCTC11468</strain>
    </source>
</reference>
<dbReference type="Proteomes" id="UP000248758">
    <property type="component" value="Chromosome 1"/>
</dbReference>
<gene>
    <name evidence="2" type="ORF">NCTC11468_03463</name>
</gene>
<evidence type="ECO:0000313" key="2">
    <source>
        <dbReference type="EMBL" id="SQK77096.1"/>
    </source>
</evidence>
<proteinExistence type="predicted"/>
<dbReference type="EMBL" id="LS483499">
    <property type="protein sequence ID" value="SQK77096.1"/>
    <property type="molecule type" value="Genomic_DNA"/>
</dbReference>
<dbReference type="KEGG" id="tpty:NCTC11468_03463"/>
<protein>
    <submittedName>
        <fullName evidence="2">Uncharacterized protein</fullName>
    </submittedName>
</protein>
<dbReference type="AlphaFoldDB" id="A0A2X5NV63"/>
<organism evidence="2 3">
    <name type="scientific">Tatumella ptyseos</name>
    <dbReference type="NCBI Taxonomy" id="82987"/>
    <lineage>
        <taxon>Bacteria</taxon>
        <taxon>Pseudomonadati</taxon>
        <taxon>Pseudomonadota</taxon>
        <taxon>Gammaproteobacteria</taxon>
        <taxon>Enterobacterales</taxon>
        <taxon>Erwiniaceae</taxon>
        <taxon>Tatumella</taxon>
    </lineage>
</organism>
<evidence type="ECO:0000313" key="3">
    <source>
        <dbReference type="Proteomes" id="UP000248758"/>
    </source>
</evidence>
<name>A0A2X5NV63_9GAMM</name>
<accession>A0A2X5NV63</accession>
<evidence type="ECO:0000256" key="1">
    <source>
        <dbReference type="SAM" id="MobiDB-lite"/>
    </source>
</evidence>
<feature type="region of interest" description="Disordered" evidence="1">
    <location>
        <begin position="1"/>
        <end position="40"/>
    </location>
</feature>